<protein>
    <submittedName>
        <fullName evidence="1">Uncharacterized protein</fullName>
    </submittedName>
</protein>
<sequence>MTDGDNDYVVSNASEYVNAVYKLGHEPKIEAAVVADAAQGASKSK</sequence>
<keyword evidence="2" id="KW-1185">Reference proteome</keyword>
<dbReference type="EMBL" id="JADMLG010000001">
    <property type="protein sequence ID" value="MBH0775028.1"/>
    <property type="molecule type" value="Genomic_DNA"/>
</dbReference>
<dbReference type="RefSeq" id="WP_196147355.1">
    <property type="nucleotide sequence ID" value="NZ_JADMLG010000001.1"/>
</dbReference>
<dbReference type="AlphaFoldDB" id="A0A931N212"/>
<accession>A0A931N212</accession>
<name>A0A931N212_9NOCA</name>
<evidence type="ECO:0000313" key="2">
    <source>
        <dbReference type="Proteomes" id="UP000655751"/>
    </source>
</evidence>
<evidence type="ECO:0000313" key="1">
    <source>
        <dbReference type="EMBL" id="MBH0775028.1"/>
    </source>
</evidence>
<dbReference type="Proteomes" id="UP000655751">
    <property type="component" value="Unassembled WGS sequence"/>
</dbReference>
<proteinExistence type="predicted"/>
<comment type="caution">
    <text evidence="1">The sequence shown here is derived from an EMBL/GenBank/DDBJ whole genome shotgun (WGS) entry which is preliminary data.</text>
</comment>
<organism evidence="1 2">
    <name type="scientific">Nocardia bovistercoris</name>
    <dbReference type="NCBI Taxonomy" id="2785916"/>
    <lineage>
        <taxon>Bacteria</taxon>
        <taxon>Bacillati</taxon>
        <taxon>Actinomycetota</taxon>
        <taxon>Actinomycetes</taxon>
        <taxon>Mycobacteriales</taxon>
        <taxon>Nocardiaceae</taxon>
        <taxon>Nocardia</taxon>
    </lineage>
</organism>
<gene>
    <name evidence="1" type="ORF">IT779_01845</name>
</gene>
<reference evidence="1" key="1">
    <citation type="submission" date="2020-11" db="EMBL/GenBank/DDBJ databases">
        <title>Nocardia NEAU-351.nov., a novel actinomycete isolated from the cow dung.</title>
        <authorList>
            <person name="Zhang X."/>
        </authorList>
    </citation>
    <scope>NUCLEOTIDE SEQUENCE</scope>
    <source>
        <strain evidence="1">NEAU-351</strain>
    </source>
</reference>